<sequence>MQAQKEAPPHMQCKDKFLMQSVRTSDGTTAKDISAEMPPSPVPEGSEEGSSPKGFATDNGNANGSDVASRRQNHSGKVHRMQTRGEEGPQILRGRLTTTSFVLPFWRGNEMEIVREGLRSSGTNELEAPQEEGHRPLTWASVVAISPIIRH</sequence>
<dbReference type="AlphaFoldDB" id="A0AAN7RKF7"/>
<dbReference type="Proteomes" id="UP001346149">
    <property type="component" value="Unassembled WGS sequence"/>
</dbReference>
<evidence type="ECO:0000313" key="2">
    <source>
        <dbReference type="EMBL" id="KAK4801256.1"/>
    </source>
</evidence>
<feature type="compositionally biased region" description="Basic residues" evidence="1">
    <location>
        <begin position="71"/>
        <end position="82"/>
    </location>
</feature>
<evidence type="ECO:0000313" key="3">
    <source>
        <dbReference type="Proteomes" id="UP001346149"/>
    </source>
</evidence>
<comment type="caution">
    <text evidence="2">The sequence shown here is derived from an EMBL/GenBank/DDBJ whole genome shotgun (WGS) entry which is preliminary data.</text>
</comment>
<keyword evidence="3" id="KW-1185">Reference proteome</keyword>
<dbReference type="EMBL" id="JAXQNO010000003">
    <property type="protein sequence ID" value="KAK4801256.1"/>
    <property type="molecule type" value="Genomic_DNA"/>
</dbReference>
<feature type="region of interest" description="Disordered" evidence="1">
    <location>
        <begin position="1"/>
        <end position="93"/>
    </location>
</feature>
<organism evidence="2 3">
    <name type="scientific">Trapa natans</name>
    <name type="common">Water chestnut</name>
    <dbReference type="NCBI Taxonomy" id="22666"/>
    <lineage>
        <taxon>Eukaryota</taxon>
        <taxon>Viridiplantae</taxon>
        <taxon>Streptophyta</taxon>
        <taxon>Embryophyta</taxon>
        <taxon>Tracheophyta</taxon>
        <taxon>Spermatophyta</taxon>
        <taxon>Magnoliopsida</taxon>
        <taxon>eudicotyledons</taxon>
        <taxon>Gunneridae</taxon>
        <taxon>Pentapetalae</taxon>
        <taxon>rosids</taxon>
        <taxon>malvids</taxon>
        <taxon>Myrtales</taxon>
        <taxon>Lythraceae</taxon>
        <taxon>Trapa</taxon>
    </lineage>
</organism>
<protein>
    <submittedName>
        <fullName evidence="2">Uncharacterized protein</fullName>
    </submittedName>
</protein>
<gene>
    <name evidence="2" type="ORF">SAY86_021743</name>
</gene>
<accession>A0AAN7RKF7</accession>
<evidence type="ECO:0000256" key="1">
    <source>
        <dbReference type="SAM" id="MobiDB-lite"/>
    </source>
</evidence>
<name>A0AAN7RKF7_TRANT</name>
<reference evidence="2 3" key="1">
    <citation type="journal article" date="2023" name="Hortic Res">
        <title>Pangenome of water caltrop reveals structural variations and asymmetric subgenome divergence after allopolyploidization.</title>
        <authorList>
            <person name="Zhang X."/>
            <person name="Chen Y."/>
            <person name="Wang L."/>
            <person name="Yuan Y."/>
            <person name="Fang M."/>
            <person name="Shi L."/>
            <person name="Lu R."/>
            <person name="Comes H.P."/>
            <person name="Ma Y."/>
            <person name="Chen Y."/>
            <person name="Huang G."/>
            <person name="Zhou Y."/>
            <person name="Zheng Z."/>
            <person name="Qiu Y."/>
        </authorList>
    </citation>
    <scope>NUCLEOTIDE SEQUENCE [LARGE SCALE GENOMIC DNA]</scope>
    <source>
        <strain evidence="2">F231</strain>
    </source>
</reference>
<proteinExistence type="predicted"/>